<evidence type="ECO:0000313" key="1">
    <source>
        <dbReference type="EMBL" id="CAA0824269.1"/>
    </source>
</evidence>
<protein>
    <submittedName>
        <fullName evidence="1">Uncharacterized protein</fullName>
    </submittedName>
</protein>
<evidence type="ECO:0000313" key="2">
    <source>
        <dbReference type="Proteomes" id="UP001153555"/>
    </source>
</evidence>
<dbReference type="AlphaFoldDB" id="A0A9N7N1F4"/>
<dbReference type="Proteomes" id="UP001153555">
    <property type="component" value="Unassembled WGS sequence"/>
</dbReference>
<organism evidence="1 2">
    <name type="scientific">Striga hermonthica</name>
    <name type="common">Purple witchweed</name>
    <name type="synonym">Buchnera hermonthica</name>
    <dbReference type="NCBI Taxonomy" id="68872"/>
    <lineage>
        <taxon>Eukaryota</taxon>
        <taxon>Viridiplantae</taxon>
        <taxon>Streptophyta</taxon>
        <taxon>Embryophyta</taxon>
        <taxon>Tracheophyta</taxon>
        <taxon>Spermatophyta</taxon>
        <taxon>Magnoliopsida</taxon>
        <taxon>eudicotyledons</taxon>
        <taxon>Gunneridae</taxon>
        <taxon>Pentapetalae</taxon>
        <taxon>asterids</taxon>
        <taxon>lamiids</taxon>
        <taxon>Lamiales</taxon>
        <taxon>Orobanchaceae</taxon>
        <taxon>Buchnereae</taxon>
        <taxon>Striga</taxon>
    </lineage>
</organism>
<proteinExistence type="predicted"/>
<feature type="non-terminal residue" evidence="1">
    <location>
        <position position="1"/>
    </location>
</feature>
<reference evidence="1" key="1">
    <citation type="submission" date="2019-12" db="EMBL/GenBank/DDBJ databases">
        <authorList>
            <person name="Scholes J."/>
        </authorList>
    </citation>
    <scope>NUCLEOTIDE SEQUENCE</scope>
</reference>
<keyword evidence="2" id="KW-1185">Reference proteome</keyword>
<name>A0A9N7N1F4_STRHE</name>
<comment type="caution">
    <text evidence="1">The sequence shown here is derived from an EMBL/GenBank/DDBJ whole genome shotgun (WGS) entry which is preliminary data.</text>
</comment>
<dbReference type="EMBL" id="CACSLK010024742">
    <property type="protein sequence ID" value="CAA0824269.1"/>
    <property type="molecule type" value="Genomic_DNA"/>
</dbReference>
<accession>A0A9N7N1F4</accession>
<gene>
    <name evidence="1" type="ORF">SHERM_21233</name>
</gene>
<sequence length="192" mass="21836">FSLLLCVIDIRTKFRTVFLVRSTRGTNLSIRYSVKRIICTQQVSFEVRAWLLYRRSIAVSEVIPGFNFSLSILRLHFNLQIRSVAQRSLCLSFRTRSRVRTLPLHIYFFFFNFSQPSSAGCPARTWPAFGPTFPSVSSAREPASDLPSARVCSTHMSVGPNLCLGPIFLMQPINFNWHPKLTFKPILSSGNS</sequence>
<feature type="non-terminal residue" evidence="1">
    <location>
        <position position="192"/>
    </location>
</feature>